<dbReference type="EMBL" id="BGZK01003000">
    <property type="protein sequence ID" value="GBP97758.1"/>
    <property type="molecule type" value="Genomic_DNA"/>
</dbReference>
<protein>
    <submittedName>
        <fullName evidence="2">Uncharacterized protein</fullName>
    </submittedName>
</protein>
<keyword evidence="3" id="KW-1185">Reference proteome</keyword>
<proteinExistence type="predicted"/>
<comment type="caution">
    <text evidence="2">The sequence shown here is derived from an EMBL/GenBank/DDBJ whole genome shotgun (WGS) entry which is preliminary data.</text>
</comment>
<organism evidence="2 3">
    <name type="scientific">Eumeta variegata</name>
    <name type="common">Bagworm moth</name>
    <name type="synonym">Eumeta japonica</name>
    <dbReference type="NCBI Taxonomy" id="151549"/>
    <lineage>
        <taxon>Eukaryota</taxon>
        <taxon>Metazoa</taxon>
        <taxon>Ecdysozoa</taxon>
        <taxon>Arthropoda</taxon>
        <taxon>Hexapoda</taxon>
        <taxon>Insecta</taxon>
        <taxon>Pterygota</taxon>
        <taxon>Neoptera</taxon>
        <taxon>Endopterygota</taxon>
        <taxon>Lepidoptera</taxon>
        <taxon>Glossata</taxon>
        <taxon>Ditrysia</taxon>
        <taxon>Tineoidea</taxon>
        <taxon>Psychidae</taxon>
        <taxon>Oiketicinae</taxon>
        <taxon>Eumeta</taxon>
    </lineage>
</organism>
<name>A0A4C2ACA2_EUMVA</name>
<dbReference type="AlphaFoldDB" id="A0A4C2ACA2"/>
<gene>
    <name evidence="2" type="ORF">EVAR_91983_1</name>
</gene>
<accession>A0A4C2ACA2</accession>
<feature type="region of interest" description="Disordered" evidence="1">
    <location>
        <begin position="58"/>
        <end position="132"/>
    </location>
</feature>
<dbReference type="Proteomes" id="UP000299102">
    <property type="component" value="Unassembled WGS sequence"/>
</dbReference>
<evidence type="ECO:0000313" key="2">
    <source>
        <dbReference type="EMBL" id="GBP97758.1"/>
    </source>
</evidence>
<evidence type="ECO:0000256" key="1">
    <source>
        <dbReference type="SAM" id="MobiDB-lite"/>
    </source>
</evidence>
<evidence type="ECO:0000313" key="3">
    <source>
        <dbReference type="Proteomes" id="UP000299102"/>
    </source>
</evidence>
<feature type="region of interest" description="Disordered" evidence="1">
    <location>
        <begin position="1"/>
        <end position="42"/>
    </location>
</feature>
<sequence length="163" mass="17866">MHDLNASTGDRCPLMRTDANTDSRFSPGGTMPHHCHARTSARQPERFCGVRYDRDAREATDAADADAAHGHARRGGGGTDATRMDREHARRGGGPTRRGADGREHARRGGGVQMTRRGALRTRCGARETTRRDTCGADERATCTRSYASSRRRDAACTRAARW</sequence>
<reference evidence="2 3" key="1">
    <citation type="journal article" date="2019" name="Commun. Biol.">
        <title>The bagworm genome reveals a unique fibroin gene that provides high tensile strength.</title>
        <authorList>
            <person name="Kono N."/>
            <person name="Nakamura H."/>
            <person name="Ohtoshi R."/>
            <person name="Tomita M."/>
            <person name="Numata K."/>
            <person name="Arakawa K."/>
        </authorList>
    </citation>
    <scope>NUCLEOTIDE SEQUENCE [LARGE SCALE GENOMIC DNA]</scope>
</reference>